<name>A0AAD5P7I7_9FUNG</name>
<evidence type="ECO:0000256" key="1">
    <source>
        <dbReference type="SAM" id="Phobius"/>
    </source>
</evidence>
<gene>
    <name evidence="2" type="ORF">BDA99DRAFT_311623</name>
</gene>
<organism evidence="2 3">
    <name type="scientific">Phascolomyces articulosus</name>
    <dbReference type="NCBI Taxonomy" id="60185"/>
    <lineage>
        <taxon>Eukaryota</taxon>
        <taxon>Fungi</taxon>
        <taxon>Fungi incertae sedis</taxon>
        <taxon>Mucoromycota</taxon>
        <taxon>Mucoromycotina</taxon>
        <taxon>Mucoromycetes</taxon>
        <taxon>Mucorales</taxon>
        <taxon>Lichtheimiaceae</taxon>
        <taxon>Phascolomyces</taxon>
    </lineage>
</organism>
<proteinExistence type="predicted"/>
<feature type="transmembrane region" description="Helical" evidence="1">
    <location>
        <begin position="30"/>
        <end position="48"/>
    </location>
</feature>
<evidence type="ECO:0000313" key="3">
    <source>
        <dbReference type="Proteomes" id="UP001209540"/>
    </source>
</evidence>
<dbReference type="AlphaFoldDB" id="A0AAD5P7I7"/>
<feature type="transmembrane region" description="Helical" evidence="1">
    <location>
        <begin position="7"/>
        <end position="24"/>
    </location>
</feature>
<reference evidence="2" key="1">
    <citation type="journal article" date="2022" name="IScience">
        <title>Evolution of zygomycete secretomes and the origins of terrestrial fungal ecologies.</title>
        <authorList>
            <person name="Chang Y."/>
            <person name="Wang Y."/>
            <person name="Mondo S."/>
            <person name="Ahrendt S."/>
            <person name="Andreopoulos W."/>
            <person name="Barry K."/>
            <person name="Beard J."/>
            <person name="Benny G.L."/>
            <person name="Blankenship S."/>
            <person name="Bonito G."/>
            <person name="Cuomo C."/>
            <person name="Desiro A."/>
            <person name="Gervers K.A."/>
            <person name="Hundley H."/>
            <person name="Kuo A."/>
            <person name="LaButti K."/>
            <person name="Lang B.F."/>
            <person name="Lipzen A."/>
            <person name="O'Donnell K."/>
            <person name="Pangilinan J."/>
            <person name="Reynolds N."/>
            <person name="Sandor L."/>
            <person name="Smith M.E."/>
            <person name="Tsang A."/>
            <person name="Grigoriev I.V."/>
            <person name="Stajich J.E."/>
            <person name="Spatafora J.W."/>
        </authorList>
    </citation>
    <scope>NUCLEOTIDE SEQUENCE</scope>
    <source>
        <strain evidence="2">RSA 2281</strain>
    </source>
</reference>
<keyword evidence="1" id="KW-0812">Transmembrane</keyword>
<dbReference type="EMBL" id="JAIXMP010000062">
    <property type="protein sequence ID" value="KAI9244203.1"/>
    <property type="molecule type" value="Genomic_DNA"/>
</dbReference>
<protein>
    <submittedName>
        <fullName evidence="2">Uncharacterized protein</fullName>
    </submittedName>
</protein>
<sequence>MIKNRILVIYLNNQSIYICGNFITFDISPVSLGMGGSKNLLIVAWYYLGTTSRVRRHRFNNSSLSIASTRSTCLMKFWSMYKASTCFTHIITITKINKITTIK</sequence>
<keyword evidence="1" id="KW-0472">Membrane</keyword>
<keyword evidence="3" id="KW-1185">Reference proteome</keyword>
<dbReference type="Proteomes" id="UP001209540">
    <property type="component" value="Unassembled WGS sequence"/>
</dbReference>
<accession>A0AAD5P7I7</accession>
<reference evidence="2" key="2">
    <citation type="submission" date="2023-02" db="EMBL/GenBank/DDBJ databases">
        <authorList>
            <consortium name="DOE Joint Genome Institute"/>
            <person name="Mondo S.J."/>
            <person name="Chang Y."/>
            <person name="Wang Y."/>
            <person name="Ahrendt S."/>
            <person name="Andreopoulos W."/>
            <person name="Barry K."/>
            <person name="Beard J."/>
            <person name="Benny G.L."/>
            <person name="Blankenship S."/>
            <person name="Bonito G."/>
            <person name="Cuomo C."/>
            <person name="Desiro A."/>
            <person name="Gervers K.A."/>
            <person name="Hundley H."/>
            <person name="Kuo A."/>
            <person name="LaButti K."/>
            <person name="Lang B.F."/>
            <person name="Lipzen A."/>
            <person name="O'Donnell K."/>
            <person name="Pangilinan J."/>
            <person name="Reynolds N."/>
            <person name="Sandor L."/>
            <person name="Smith M.W."/>
            <person name="Tsang A."/>
            <person name="Grigoriev I.V."/>
            <person name="Stajich J.E."/>
            <person name="Spatafora J.W."/>
        </authorList>
    </citation>
    <scope>NUCLEOTIDE SEQUENCE</scope>
    <source>
        <strain evidence="2">RSA 2281</strain>
    </source>
</reference>
<keyword evidence="1" id="KW-1133">Transmembrane helix</keyword>
<evidence type="ECO:0000313" key="2">
    <source>
        <dbReference type="EMBL" id="KAI9244203.1"/>
    </source>
</evidence>
<comment type="caution">
    <text evidence="2">The sequence shown here is derived from an EMBL/GenBank/DDBJ whole genome shotgun (WGS) entry which is preliminary data.</text>
</comment>